<feature type="transmembrane region" description="Helical" evidence="9">
    <location>
        <begin position="50"/>
        <end position="68"/>
    </location>
</feature>
<dbReference type="CDD" id="cd16917">
    <property type="entry name" value="HATPase_UhpB-NarQ-NarX-like"/>
    <property type="match status" value="1"/>
</dbReference>
<dbReference type="InterPro" id="IPR050482">
    <property type="entry name" value="Sensor_HK_TwoCompSys"/>
</dbReference>
<keyword evidence="4" id="KW-0808">Transferase</keyword>
<evidence type="ECO:0000259" key="10">
    <source>
        <dbReference type="SMART" id="SM00387"/>
    </source>
</evidence>
<dbReference type="Pfam" id="PF02518">
    <property type="entry name" value="HATPase_c"/>
    <property type="match status" value="1"/>
</dbReference>
<gene>
    <name evidence="11" type="ORF">G127AT_02505</name>
</gene>
<dbReference type="Pfam" id="PF07730">
    <property type="entry name" value="HisKA_3"/>
    <property type="match status" value="1"/>
</dbReference>
<keyword evidence="8" id="KW-0902">Two-component regulatory system</keyword>
<evidence type="ECO:0000313" key="12">
    <source>
        <dbReference type="Proteomes" id="UP000671914"/>
    </source>
</evidence>
<dbReference type="PANTHER" id="PTHR24421">
    <property type="entry name" value="NITRATE/NITRITE SENSOR PROTEIN NARX-RELATED"/>
    <property type="match status" value="1"/>
</dbReference>
<dbReference type="Proteomes" id="UP000671914">
    <property type="component" value="Chromosome"/>
</dbReference>
<dbReference type="GO" id="GO:0046983">
    <property type="term" value="F:protein dimerization activity"/>
    <property type="evidence" value="ECO:0007669"/>
    <property type="project" value="InterPro"/>
</dbReference>
<dbReference type="SMART" id="SM00387">
    <property type="entry name" value="HATPase_c"/>
    <property type="match status" value="1"/>
</dbReference>
<dbReference type="KEGG" id="aarc:G127AT_02505"/>
<keyword evidence="7" id="KW-0067">ATP-binding</keyword>
<dbReference type="InterPro" id="IPR036890">
    <property type="entry name" value="HATPase_C_sf"/>
</dbReference>
<dbReference type="Gene3D" id="3.30.565.10">
    <property type="entry name" value="Histidine kinase-like ATPase, C-terminal domain"/>
    <property type="match status" value="1"/>
</dbReference>
<sequence>MPVPMWDEPPRRRPGPPRAVLLLVPVVVSLLVQLPAAIGIGLWRGESAPTIAWQAALAAAGPLALLAVQWMPGPTVAVVAAAALADLLLAPDLGPPYIALAFAIVIAVARGAIVWALAATGAVWLAALLAGPLLGLDWHPARIAATTLALAVCFATGAFVRVRGQRAAAYRAAAERRRADAEDAERTRIAAELHDVLGHSLSLIAVQANAGLHVIDADPAKAKTMLANIKAASRTALGDMRTVLGALRDEEAPLVPQRELADLAELVQGVRAAGIDVRLDDTLEEHPPRAVQSAAYRIVQEALTNVLRHAGAGRAEVRVAADGPMVRVTVDDDGRGLPVGAEGAGLLGMRGRAELLGGEVRFEPSPLGGTRVLALLPGAEAA</sequence>
<feature type="domain" description="Histidine kinase/HSP90-like ATPase" evidence="10">
    <location>
        <begin position="290"/>
        <end position="380"/>
    </location>
</feature>
<dbReference type="SUPFAM" id="SSF55874">
    <property type="entry name" value="ATPase domain of HSP90 chaperone/DNA topoisomerase II/histidine kinase"/>
    <property type="match status" value="1"/>
</dbReference>
<dbReference type="InterPro" id="IPR003594">
    <property type="entry name" value="HATPase_dom"/>
</dbReference>
<dbReference type="Gene3D" id="1.20.5.1930">
    <property type="match status" value="1"/>
</dbReference>
<feature type="transmembrane region" description="Helical" evidence="9">
    <location>
        <begin position="97"/>
        <end position="130"/>
    </location>
</feature>
<dbReference type="InterPro" id="IPR011712">
    <property type="entry name" value="Sig_transdc_His_kin_sub3_dim/P"/>
</dbReference>
<evidence type="ECO:0000256" key="7">
    <source>
        <dbReference type="ARBA" id="ARBA00022840"/>
    </source>
</evidence>
<keyword evidence="9" id="KW-0472">Membrane</keyword>
<evidence type="ECO:0000256" key="4">
    <source>
        <dbReference type="ARBA" id="ARBA00022679"/>
    </source>
</evidence>
<proteinExistence type="predicted"/>
<feature type="transmembrane region" description="Helical" evidence="9">
    <location>
        <begin position="20"/>
        <end position="43"/>
    </location>
</feature>
<feature type="transmembrane region" description="Helical" evidence="9">
    <location>
        <begin position="142"/>
        <end position="162"/>
    </location>
</feature>
<dbReference type="RefSeq" id="WP_210899439.1">
    <property type="nucleotide sequence ID" value="NZ_CP071696.1"/>
</dbReference>
<dbReference type="GO" id="GO:0016020">
    <property type="term" value="C:membrane"/>
    <property type="evidence" value="ECO:0007669"/>
    <property type="project" value="InterPro"/>
</dbReference>
<evidence type="ECO:0000256" key="8">
    <source>
        <dbReference type="ARBA" id="ARBA00023012"/>
    </source>
</evidence>
<dbReference type="AlphaFoldDB" id="A0A975FMZ7"/>
<reference evidence="11" key="1">
    <citation type="submission" date="2021-03" db="EMBL/GenBank/DDBJ databases">
        <title>Agromyces archimandritus sp. nov., isolated from the cockroach Archimandrita tessellata.</title>
        <authorList>
            <person name="Guzman J."/>
            <person name="Ortuzar M."/>
            <person name="Poehlein A."/>
            <person name="Daniel R."/>
            <person name="Trujillo M."/>
            <person name="Vilcinskas A."/>
        </authorList>
    </citation>
    <scope>NUCLEOTIDE SEQUENCE</scope>
    <source>
        <strain evidence="11">G127AT</strain>
    </source>
</reference>
<keyword evidence="6 11" id="KW-0418">Kinase</keyword>
<evidence type="ECO:0000256" key="1">
    <source>
        <dbReference type="ARBA" id="ARBA00000085"/>
    </source>
</evidence>
<dbReference type="PANTHER" id="PTHR24421:SF10">
    <property type="entry name" value="NITRATE_NITRITE SENSOR PROTEIN NARQ"/>
    <property type="match status" value="1"/>
</dbReference>
<comment type="catalytic activity">
    <reaction evidence="1">
        <text>ATP + protein L-histidine = ADP + protein N-phospho-L-histidine.</text>
        <dbReference type="EC" id="2.7.13.3"/>
    </reaction>
</comment>
<keyword evidence="9" id="KW-0812">Transmembrane</keyword>
<keyword evidence="5" id="KW-0547">Nucleotide-binding</keyword>
<keyword evidence="3" id="KW-0597">Phosphoprotein</keyword>
<name>A0A975FMZ7_9MICO</name>
<dbReference type="GO" id="GO:0000155">
    <property type="term" value="F:phosphorelay sensor kinase activity"/>
    <property type="evidence" value="ECO:0007669"/>
    <property type="project" value="InterPro"/>
</dbReference>
<dbReference type="GO" id="GO:0005524">
    <property type="term" value="F:ATP binding"/>
    <property type="evidence" value="ECO:0007669"/>
    <property type="project" value="UniProtKB-KW"/>
</dbReference>
<evidence type="ECO:0000256" key="3">
    <source>
        <dbReference type="ARBA" id="ARBA00022553"/>
    </source>
</evidence>
<evidence type="ECO:0000256" key="2">
    <source>
        <dbReference type="ARBA" id="ARBA00012438"/>
    </source>
</evidence>
<organism evidence="11 12">
    <name type="scientific">Agromyces archimandritae</name>
    <dbReference type="NCBI Taxonomy" id="2781962"/>
    <lineage>
        <taxon>Bacteria</taxon>
        <taxon>Bacillati</taxon>
        <taxon>Actinomycetota</taxon>
        <taxon>Actinomycetes</taxon>
        <taxon>Micrococcales</taxon>
        <taxon>Microbacteriaceae</taxon>
        <taxon>Agromyces</taxon>
    </lineage>
</organism>
<evidence type="ECO:0000313" key="11">
    <source>
        <dbReference type="EMBL" id="QTX05125.1"/>
    </source>
</evidence>
<dbReference type="EMBL" id="CP071696">
    <property type="protein sequence ID" value="QTX05125.1"/>
    <property type="molecule type" value="Genomic_DNA"/>
</dbReference>
<evidence type="ECO:0000256" key="5">
    <source>
        <dbReference type="ARBA" id="ARBA00022741"/>
    </source>
</evidence>
<keyword evidence="9" id="KW-1133">Transmembrane helix</keyword>
<protein>
    <recommendedName>
        <fullName evidence="2">histidine kinase</fullName>
        <ecNumber evidence="2">2.7.13.3</ecNumber>
    </recommendedName>
</protein>
<keyword evidence="12" id="KW-1185">Reference proteome</keyword>
<evidence type="ECO:0000256" key="6">
    <source>
        <dbReference type="ARBA" id="ARBA00022777"/>
    </source>
</evidence>
<evidence type="ECO:0000256" key="9">
    <source>
        <dbReference type="SAM" id="Phobius"/>
    </source>
</evidence>
<dbReference type="EC" id="2.7.13.3" evidence="2"/>
<accession>A0A975FMZ7</accession>